<organism evidence="2 3">
    <name type="scientific">Prorocentrum cordatum</name>
    <dbReference type="NCBI Taxonomy" id="2364126"/>
    <lineage>
        <taxon>Eukaryota</taxon>
        <taxon>Sar</taxon>
        <taxon>Alveolata</taxon>
        <taxon>Dinophyceae</taxon>
        <taxon>Prorocentrales</taxon>
        <taxon>Prorocentraceae</taxon>
        <taxon>Prorocentrum</taxon>
    </lineage>
</organism>
<dbReference type="EMBL" id="CAUYUJ010018576">
    <property type="protein sequence ID" value="CAK0884699.1"/>
    <property type="molecule type" value="Genomic_DNA"/>
</dbReference>
<evidence type="ECO:0000313" key="3">
    <source>
        <dbReference type="Proteomes" id="UP001189429"/>
    </source>
</evidence>
<gene>
    <name evidence="2" type="ORF">PCOR1329_LOCUS66526</name>
</gene>
<protein>
    <submittedName>
        <fullName evidence="2">Uncharacterized protein</fullName>
    </submittedName>
</protein>
<feature type="compositionally biased region" description="Pro residues" evidence="1">
    <location>
        <begin position="149"/>
        <end position="158"/>
    </location>
</feature>
<evidence type="ECO:0000256" key="1">
    <source>
        <dbReference type="SAM" id="MobiDB-lite"/>
    </source>
</evidence>
<reference evidence="2" key="1">
    <citation type="submission" date="2023-10" db="EMBL/GenBank/DDBJ databases">
        <authorList>
            <person name="Chen Y."/>
            <person name="Shah S."/>
            <person name="Dougan E. K."/>
            <person name="Thang M."/>
            <person name="Chan C."/>
        </authorList>
    </citation>
    <scope>NUCLEOTIDE SEQUENCE [LARGE SCALE GENOMIC DNA]</scope>
</reference>
<sequence>MDSTDDQLVPLPARARPHREPGPVGGQAGRHAEKGPPGGAHGASSPPQRGGVGAAGGHGAASLAAGPALERGVGKQTSRHAEKGPLGGAHGASTSPPQRGSVGAPGRHDAASPAAGPVLERGVGTVRFGGVEPVREISPSSGASAQDSPRPPQSPPSPGGHVDSSSPFFGGCLRAALAGDGSGLAHQGCAASPRG</sequence>
<comment type="caution">
    <text evidence="2">The sequence shown here is derived from an EMBL/GenBank/DDBJ whole genome shotgun (WGS) entry which is preliminary data.</text>
</comment>
<proteinExistence type="predicted"/>
<name>A0ABN9WEA6_9DINO</name>
<accession>A0ABN9WEA6</accession>
<feature type="region of interest" description="Disordered" evidence="1">
    <location>
        <begin position="1"/>
        <end position="175"/>
    </location>
</feature>
<feature type="compositionally biased region" description="Polar residues" evidence="1">
    <location>
        <begin position="138"/>
        <end position="147"/>
    </location>
</feature>
<evidence type="ECO:0000313" key="2">
    <source>
        <dbReference type="EMBL" id="CAK0884699.1"/>
    </source>
</evidence>
<feature type="compositionally biased region" description="Gly residues" evidence="1">
    <location>
        <begin position="50"/>
        <end position="59"/>
    </location>
</feature>
<keyword evidence="3" id="KW-1185">Reference proteome</keyword>
<dbReference type="Proteomes" id="UP001189429">
    <property type="component" value="Unassembled WGS sequence"/>
</dbReference>